<evidence type="ECO:0000313" key="3">
    <source>
        <dbReference type="Proteomes" id="UP000314294"/>
    </source>
</evidence>
<name>A0A4Z2H137_9TELE</name>
<sequence>MSVQRGEGPLLTFQRDPVVFPLAPRCRFHLLVLLVNQEVLDSQSSGLPDDALSAANQRVRWIRAAEGAAAPLVAHGGAGLLLMSLTGEEREMSFNNNKHGFSYTPPRPASPARPSPPPALLLPLSLPLNRLLSVAEYTEKEADMALQRRDTSSPSTSAVTPSMPLSPYSLPSPRTPEMS</sequence>
<gene>
    <name evidence="2" type="ORF">EYF80_030689</name>
</gene>
<evidence type="ECO:0000256" key="1">
    <source>
        <dbReference type="SAM" id="MobiDB-lite"/>
    </source>
</evidence>
<dbReference type="AlphaFoldDB" id="A0A4Z2H137"/>
<feature type="region of interest" description="Disordered" evidence="1">
    <location>
        <begin position="142"/>
        <end position="179"/>
    </location>
</feature>
<dbReference type="EMBL" id="SRLO01000364">
    <property type="protein sequence ID" value="TNN59055.1"/>
    <property type="molecule type" value="Genomic_DNA"/>
</dbReference>
<organism evidence="2 3">
    <name type="scientific">Liparis tanakae</name>
    <name type="common">Tanaka's snailfish</name>
    <dbReference type="NCBI Taxonomy" id="230148"/>
    <lineage>
        <taxon>Eukaryota</taxon>
        <taxon>Metazoa</taxon>
        <taxon>Chordata</taxon>
        <taxon>Craniata</taxon>
        <taxon>Vertebrata</taxon>
        <taxon>Euteleostomi</taxon>
        <taxon>Actinopterygii</taxon>
        <taxon>Neopterygii</taxon>
        <taxon>Teleostei</taxon>
        <taxon>Neoteleostei</taxon>
        <taxon>Acanthomorphata</taxon>
        <taxon>Eupercaria</taxon>
        <taxon>Perciformes</taxon>
        <taxon>Cottioidei</taxon>
        <taxon>Cottales</taxon>
        <taxon>Liparidae</taxon>
        <taxon>Liparis</taxon>
    </lineage>
</organism>
<reference evidence="2 3" key="1">
    <citation type="submission" date="2019-03" db="EMBL/GenBank/DDBJ databases">
        <title>First draft genome of Liparis tanakae, snailfish: a comprehensive survey of snailfish specific genes.</title>
        <authorList>
            <person name="Kim W."/>
            <person name="Song I."/>
            <person name="Jeong J.-H."/>
            <person name="Kim D."/>
            <person name="Kim S."/>
            <person name="Ryu S."/>
            <person name="Song J.Y."/>
            <person name="Lee S.K."/>
        </authorList>
    </citation>
    <scope>NUCLEOTIDE SEQUENCE [LARGE SCALE GENOMIC DNA]</scope>
    <source>
        <tissue evidence="2">Muscle</tissue>
    </source>
</reference>
<feature type="compositionally biased region" description="Low complexity" evidence="1">
    <location>
        <begin position="152"/>
        <end position="172"/>
    </location>
</feature>
<protein>
    <submittedName>
        <fullName evidence="2">Uncharacterized protein</fullName>
    </submittedName>
</protein>
<keyword evidence="3" id="KW-1185">Reference proteome</keyword>
<comment type="caution">
    <text evidence="2">The sequence shown here is derived from an EMBL/GenBank/DDBJ whole genome shotgun (WGS) entry which is preliminary data.</text>
</comment>
<feature type="region of interest" description="Disordered" evidence="1">
    <location>
        <begin position="96"/>
        <end position="118"/>
    </location>
</feature>
<dbReference type="Proteomes" id="UP000314294">
    <property type="component" value="Unassembled WGS sequence"/>
</dbReference>
<evidence type="ECO:0000313" key="2">
    <source>
        <dbReference type="EMBL" id="TNN59055.1"/>
    </source>
</evidence>
<proteinExistence type="predicted"/>
<feature type="compositionally biased region" description="Basic and acidic residues" evidence="1">
    <location>
        <begin position="142"/>
        <end position="151"/>
    </location>
</feature>
<feature type="compositionally biased region" description="Pro residues" evidence="1">
    <location>
        <begin position="105"/>
        <end position="118"/>
    </location>
</feature>
<accession>A0A4Z2H137</accession>